<dbReference type="GeneID" id="18830762"/>
<dbReference type="Proteomes" id="UP000008493">
    <property type="component" value="Unassembled WGS sequence"/>
</dbReference>
<dbReference type="InterPro" id="IPR003591">
    <property type="entry name" value="Leu-rich_rpt_typical-subtyp"/>
</dbReference>
<feature type="region of interest" description="Disordered" evidence="3">
    <location>
        <begin position="343"/>
        <end position="370"/>
    </location>
</feature>
<dbReference type="InParanoid" id="K5W7F5"/>
<accession>K5W7F5</accession>
<dbReference type="InterPro" id="IPR019487">
    <property type="entry name" value="RAM_signalling_pathway_SOG2"/>
</dbReference>
<dbReference type="InterPro" id="IPR050216">
    <property type="entry name" value="LRR_domain-containing"/>
</dbReference>
<dbReference type="PROSITE" id="PS51450">
    <property type="entry name" value="LRR"/>
    <property type="match status" value="2"/>
</dbReference>
<dbReference type="STRING" id="597362.K5W7F5"/>
<protein>
    <recommendedName>
        <fullName evidence="6">RAM signaling network component</fullName>
    </recommendedName>
</protein>
<dbReference type="OMA" id="VRPYLWD"/>
<keyword evidence="5" id="KW-1185">Reference proteome</keyword>
<dbReference type="GO" id="GO:0005737">
    <property type="term" value="C:cytoplasm"/>
    <property type="evidence" value="ECO:0007669"/>
    <property type="project" value="TreeGrafter"/>
</dbReference>
<dbReference type="HOGENOM" id="CLU_006272_0_0_1"/>
<dbReference type="EMBL" id="JH971386">
    <property type="protein sequence ID" value="EKM82779.1"/>
    <property type="molecule type" value="Genomic_DNA"/>
</dbReference>
<dbReference type="PANTHER" id="PTHR48051">
    <property type="match status" value="1"/>
</dbReference>
<feature type="compositionally biased region" description="Polar residues" evidence="3">
    <location>
        <begin position="357"/>
        <end position="369"/>
    </location>
</feature>
<feature type="compositionally biased region" description="Polar residues" evidence="3">
    <location>
        <begin position="704"/>
        <end position="721"/>
    </location>
</feature>
<reference evidence="5" key="1">
    <citation type="journal article" date="2012" name="Proc. Natl. Acad. Sci. U.S.A.">
        <title>Genome sequence of the button mushroom Agaricus bisporus reveals mechanisms governing adaptation to a humic-rich ecological niche.</title>
        <authorList>
            <person name="Morin E."/>
            <person name="Kohler A."/>
            <person name="Baker A.R."/>
            <person name="Foulongne-Oriol M."/>
            <person name="Lombard V."/>
            <person name="Nagy L.G."/>
            <person name="Ohm R.A."/>
            <person name="Patyshakuliyeva A."/>
            <person name="Brun A."/>
            <person name="Aerts A.L."/>
            <person name="Bailey A.M."/>
            <person name="Billette C."/>
            <person name="Coutinho P.M."/>
            <person name="Deakin G."/>
            <person name="Doddapaneni H."/>
            <person name="Floudas D."/>
            <person name="Grimwood J."/>
            <person name="Hilden K."/>
            <person name="Kuees U."/>
            <person name="LaButti K.M."/>
            <person name="Lapidus A."/>
            <person name="Lindquist E.A."/>
            <person name="Lucas S.M."/>
            <person name="Murat C."/>
            <person name="Riley R.W."/>
            <person name="Salamov A.A."/>
            <person name="Schmutz J."/>
            <person name="Subramanian V."/>
            <person name="Woesten H.A.B."/>
            <person name="Xu J."/>
            <person name="Eastwood D.C."/>
            <person name="Foster G.D."/>
            <person name="Sonnenberg A.S."/>
            <person name="Cullen D."/>
            <person name="de Vries R.P."/>
            <person name="Lundell T."/>
            <person name="Hibbett D.S."/>
            <person name="Henrissat B."/>
            <person name="Burton K.S."/>
            <person name="Kerrigan R.W."/>
            <person name="Challen M.P."/>
            <person name="Grigoriev I.V."/>
            <person name="Martin F."/>
        </authorList>
    </citation>
    <scope>NUCLEOTIDE SEQUENCE [LARGE SCALE GENOMIC DNA]</scope>
    <source>
        <strain evidence="5">JB137-S8 / ATCC MYA-4627 / FGSC 10392</strain>
    </source>
</reference>
<dbReference type="PANTHER" id="PTHR48051:SF46">
    <property type="entry name" value="LEUCINE RICH REPEAT-CONTAINING DOMAIN PROTEIN"/>
    <property type="match status" value="1"/>
</dbReference>
<proteinExistence type="predicted"/>
<keyword evidence="2" id="KW-0677">Repeat</keyword>
<dbReference type="Pfam" id="PF10428">
    <property type="entry name" value="SOG2"/>
    <property type="match status" value="1"/>
</dbReference>
<dbReference type="Pfam" id="PF13855">
    <property type="entry name" value="LRR_8"/>
    <property type="match status" value="1"/>
</dbReference>
<organism evidence="4 5">
    <name type="scientific">Agaricus bisporus var. burnettii (strain JB137-S8 / ATCC MYA-4627 / FGSC 10392)</name>
    <name type="common">White button mushroom</name>
    <dbReference type="NCBI Taxonomy" id="597362"/>
    <lineage>
        <taxon>Eukaryota</taxon>
        <taxon>Fungi</taxon>
        <taxon>Dikarya</taxon>
        <taxon>Basidiomycota</taxon>
        <taxon>Agaricomycotina</taxon>
        <taxon>Agaricomycetes</taxon>
        <taxon>Agaricomycetidae</taxon>
        <taxon>Agaricales</taxon>
        <taxon>Agaricineae</taxon>
        <taxon>Agaricaceae</taxon>
        <taxon>Agaricus</taxon>
    </lineage>
</organism>
<gene>
    <name evidence="4" type="ORF">AGABI1DRAFT_68717</name>
</gene>
<dbReference type="OrthoDB" id="1394818at2759"/>
<dbReference type="AlphaFoldDB" id="K5W7F5"/>
<evidence type="ECO:0008006" key="6">
    <source>
        <dbReference type="Google" id="ProtNLM"/>
    </source>
</evidence>
<evidence type="ECO:0000256" key="2">
    <source>
        <dbReference type="ARBA" id="ARBA00022737"/>
    </source>
</evidence>
<feature type="compositionally biased region" description="Basic and acidic residues" evidence="3">
    <location>
        <begin position="689"/>
        <end position="703"/>
    </location>
</feature>
<evidence type="ECO:0000256" key="3">
    <source>
        <dbReference type="SAM" id="MobiDB-lite"/>
    </source>
</evidence>
<feature type="region of interest" description="Disordered" evidence="3">
    <location>
        <begin position="648"/>
        <end position="722"/>
    </location>
</feature>
<dbReference type="SUPFAM" id="SSF52058">
    <property type="entry name" value="L domain-like"/>
    <property type="match status" value="1"/>
</dbReference>
<sequence>MTTSVNDSSYLHSPYWSQPSNSLNHEHIAQALNHSSDEGATLVFSKLDLTDISVDAAEELATKVDANNKGMVKRIAMGHNRLSTLPTELALLTHLRYLNLRHNSFSTFPRVLTLIQSLDTLDISHNNIRRLPNEPGNLINLRVFCFSRNKISRLPSYLPQFHKLEVFRVDRNPIEWPPQTAIEYQDSEDANSMKEWIRSVQNWIETECSKLVYDDHERGTFDKSIYREDSLQFNEYLDRSGYHGRSQSVASNASLPLITESPRQNCPPETLTPNRPPPLHLGILRSTSPEPSPPYSFDGISPVSDYDLEIPSSFDQMQAFEPPPLHSRTASYAEGVRHPLAPTLLGNKSLPDLRNVHSPTRNSVSTPPLTRSMLHYTGQDSLHRSSSYHLSIIPKLIMPCFLDTSDVGSVISLDEKRTSVATERNYYFQRLSKLPLSNPLPQYLANFAESARSLLFAMCQIYQSLEQYAALVIDDRFSVVLRKVLDPAHFDMMQFIQALEQFDSMSRSSLPPPTACRNLLERCRDCAMAFGKAVNVLVLRLQVDPGDDLRFSRWMLLEMYAATVEIAGAWKSMQSHSSNLRSYVRQKDSPVQLSESVSGLDSPSQHTLRVGISARTRTARRHAGSFSSKDVEIGKKLPSYDMPSSFRGGVLSGPAPHIPTLRTPKRQATAPVASSMTGAPLPLSLWNSSEERSTSHIRHDSQKSDPNYSPSSSPFKDSQGNSKRKIDFEALNAIQKAVETAPKVWDMVADTLLSRPNQNEQAVHAVLGEARSVTMKLSEIISKMHSGDLMSEKKLLQEDAQLFLKVVVRISGLVKTYGVMHSVPSALRTSIHKLAKMTEEFAILLHVSSFTSPPPRSFSPIFLNPMNLRPDGRLASNLSRTRSARSSMIKIPHPALNGGPHSAVPTQSFKLSGIECNRRFDDSEDVLAATEVV</sequence>
<dbReference type="SMART" id="SM00369">
    <property type="entry name" value="LRR_TYP"/>
    <property type="match status" value="3"/>
</dbReference>
<feature type="region of interest" description="Disordered" evidence="3">
    <location>
        <begin position="253"/>
        <end position="294"/>
    </location>
</feature>
<evidence type="ECO:0000256" key="1">
    <source>
        <dbReference type="ARBA" id="ARBA00022614"/>
    </source>
</evidence>
<evidence type="ECO:0000313" key="5">
    <source>
        <dbReference type="Proteomes" id="UP000008493"/>
    </source>
</evidence>
<dbReference type="RefSeq" id="XP_007326259.1">
    <property type="nucleotide sequence ID" value="XM_007326197.1"/>
</dbReference>
<name>K5W7F5_AGABU</name>
<evidence type="ECO:0000313" key="4">
    <source>
        <dbReference type="EMBL" id="EKM82779.1"/>
    </source>
</evidence>
<keyword evidence="1" id="KW-0433">Leucine-rich repeat</keyword>
<dbReference type="InterPro" id="IPR001611">
    <property type="entry name" value="Leu-rich_rpt"/>
</dbReference>
<dbReference type="Gene3D" id="3.80.10.10">
    <property type="entry name" value="Ribonuclease Inhibitor"/>
    <property type="match status" value="1"/>
</dbReference>
<dbReference type="InterPro" id="IPR032675">
    <property type="entry name" value="LRR_dom_sf"/>
</dbReference>
<dbReference type="eggNOG" id="KOG0619">
    <property type="taxonomic scope" value="Eukaryota"/>
</dbReference>
<dbReference type="KEGG" id="abp:AGABI1DRAFT68717"/>